<feature type="domain" description="Acyl-CoA oxidase/dehydrogenase middle" evidence="9">
    <location>
        <begin position="134"/>
        <end position="224"/>
    </location>
</feature>
<dbReference type="OrthoDB" id="9769473at2"/>
<dbReference type="InterPro" id="IPR052033">
    <property type="entry name" value="Glutaryl-CoA_DH_mitochondrial"/>
</dbReference>
<evidence type="ECO:0000259" key="8">
    <source>
        <dbReference type="Pfam" id="PF00441"/>
    </source>
</evidence>
<dbReference type="Proteomes" id="UP000032748">
    <property type="component" value="Chromosome"/>
</dbReference>
<evidence type="ECO:0000256" key="5">
    <source>
        <dbReference type="ARBA" id="ARBA00022946"/>
    </source>
</evidence>
<evidence type="ECO:0000313" key="12">
    <source>
        <dbReference type="Proteomes" id="UP000032748"/>
    </source>
</evidence>
<protein>
    <submittedName>
        <fullName evidence="11">Acyl-CoA dehydrogenase</fullName>
    </submittedName>
</protein>
<dbReference type="GO" id="GO:0004361">
    <property type="term" value="F:glutaryl-CoA dehydrogenase activity"/>
    <property type="evidence" value="ECO:0007669"/>
    <property type="project" value="TreeGrafter"/>
</dbReference>
<dbReference type="InterPro" id="IPR009100">
    <property type="entry name" value="AcylCoA_DH/oxidase_NM_dom_sf"/>
</dbReference>
<evidence type="ECO:0000259" key="9">
    <source>
        <dbReference type="Pfam" id="PF02770"/>
    </source>
</evidence>
<reference evidence="11 12" key="1">
    <citation type="journal article" date="2015" name="Mol. Plant Microbe Interact.">
        <title>Comparative Genomic Analysis of Pseudomonas chlororaphis PCL1606 Reveals New Insight into Antifungal Compounds Involved in Biocontrol.</title>
        <authorList>
            <person name="Calderon C.E."/>
            <person name="Ramos C."/>
            <person name="de Vicente A."/>
            <person name="Cazorla F.M."/>
        </authorList>
    </citation>
    <scope>NUCLEOTIDE SEQUENCE [LARGE SCALE GENOMIC DNA]</scope>
    <source>
        <strain evidence="11 12">PCL1606</strain>
    </source>
</reference>
<evidence type="ECO:0000256" key="3">
    <source>
        <dbReference type="ARBA" id="ARBA00022630"/>
    </source>
</evidence>
<dbReference type="GO" id="GO:0033539">
    <property type="term" value="P:fatty acid beta-oxidation using acyl-CoA dehydrogenase"/>
    <property type="evidence" value="ECO:0007669"/>
    <property type="project" value="TreeGrafter"/>
</dbReference>
<evidence type="ECO:0000256" key="7">
    <source>
        <dbReference type="RuleBase" id="RU362125"/>
    </source>
</evidence>
<evidence type="ECO:0000259" key="10">
    <source>
        <dbReference type="Pfam" id="PF02771"/>
    </source>
</evidence>
<dbReference type="RefSeq" id="WP_045883028.1">
    <property type="nucleotide sequence ID" value="NZ_CP011110.1"/>
</dbReference>
<dbReference type="PANTHER" id="PTHR42807:SF1">
    <property type="entry name" value="GLUTARYL-COA DEHYDROGENASE, MITOCHONDRIAL"/>
    <property type="match status" value="1"/>
</dbReference>
<dbReference type="InterPro" id="IPR037069">
    <property type="entry name" value="AcylCoA_DH/ox_N_sf"/>
</dbReference>
<dbReference type="KEGG" id="pcz:PCL1606_29630"/>
<dbReference type="PATRIC" id="fig|587753.10.peg.2952"/>
<dbReference type="InterPro" id="IPR013786">
    <property type="entry name" value="AcylCoA_DH/ox_N"/>
</dbReference>
<dbReference type="Pfam" id="PF00441">
    <property type="entry name" value="Acyl-CoA_dh_1"/>
    <property type="match status" value="1"/>
</dbReference>
<dbReference type="EMBL" id="CP011110">
    <property type="protein sequence ID" value="AKA24414.1"/>
    <property type="molecule type" value="Genomic_DNA"/>
</dbReference>
<name>A0A0D5Y0B6_9PSED</name>
<dbReference type="GO" id="GO:0000062">
    <property type="term" value="F:fatty-acyl-CoA binding"/>
    <property type="evidence" value="ECO:0007669"/>
    <property type="project" value="TreeGrafter"/>
</dbReference>
<dbReference type="InterPro" id="IPR046373">
    <property type="entry name" value="Acyl-CoA_Oxase/DH_mid-dom_sf"/>
</dbReference>
<dbReference type="SUPFAM" id="SSF47203">
    <property type="entry name" value="Acyl-CoA dehydrogenase C-terminal domain-like"/>
    <property type="match status" value="1"/>
</dbReference>
<comment type="similarity">
    <text evidence="2 7">Belongs to the acyl-CoA dehydrogenase family.</text>
</comment>
<dbReference type="SUPFAM" id="SSF56645">
    <property type="entry name" value="Acyl-CoA dehydrogenase NM domain-like"/>
    <property type="match status" value="1"/>
</dbReference>
<dbReference type="GO" id="GO:0046949">
    <property type="term" value="P:fatty-acyl-CoA biosynthetic process"/>
    <property type="evidence" value="ECO:0007669"/>
    <property type="project" value="TreeGrafter"/>
</dbReference>
<dbReference type="GO" id="GO:0050660">
    <property type="term" value="F:flavin adenine dinucleotide binding"/>
    <property type="evidence" value="ECO:0007669"/>
    <property type="project" value="InterPro"/>
</dbReference>
<keyword evidence="6 7" id="KW-0560">Oxidoreductase</keyword>
<feature type="domain" description="Acyl-CoA dehydrogenase/oxidase N-terminal" evidence="10">
    <location>
        <begin position="19"/>
        <end position="130"/>
    </location>
</feature>
<dbReference type="PANTHER" id="PTHR42807">
    <property type="entry name" value="GLUTARYL-COA DEHYDROGENASE, MITOCHONDRIAL"/>
    <property type="match status" value="1"/>
</dbReference>
<comment type="cofactor">
    <cofactor evidence="1 7">
        <name>FAD</name>
        <dbReference type="ChEBI" id="CHEBI:57692"/>
    </cofactor>
</comment>
<evidence type="ECO:0000256" key="1">
    <source>
        <dbReference type="ARBA" id="ARBA00001974"/>
    </source>
</evidence>
<dbReference type="Gene3D" id="1.20.140.10">
    <property type="entry name" value="Butyryl-CoA Dehydrogenase, subunit A, domain 3"/>
    <property type="match status" value="1"/>
</dbReference>
<dbReference type="Gene3D" id="2.40.110.10">
    <property type="entry name" value="Butyryl-CoA Dehydrogenase, subunit A, domain 2"/>
    <property type="match status" value="1"/>
</dbReference>
<sequence length="390" mass="41848">MKAHQTPFQLFDIEALIGPDERAIRDRVRAFTAEYVRPFTQQWFETGASPVRELARELGQRGLLGMHLDSHGCAGASATAYGLACLELEAGDSSVRTLVSVQGSLAMHALAQWGSQQQKDQWLPKLRSGESIGCFALTEAGFGSDPAGMATHARRLGDDWVLDGAKKWITNGSIADVAIIWAQTDDKIRGFVVPTDTPGFSARDIPGKLSLRASTTSELRLDGVRLPGSALLPGARGLSAPLACLNDARFGIIFGALGAAQDSLESTLEYSRNRQIFDKPLASYQATQLKIADMAVELGKGALLALHLGRLKEAGTLRSEQVSVGKLNSVRTALAIARECRAILGANGITLDYSPLRHANNLESVMTYEGTSEVHQLIIGQALTGHAAFR</sequence>
<proteinExistence type="inferred from homology"/>
<keyword evidence="4 7" id="KW-0274">FAD</keyword>
<keyword evidence="5" id="KW-0809">Transit peptide</keyword>
<keyword evidence="3 7" id="KW-0285">Flavoprotein</keyword>
<dbReference type="InterPro" id="IPR009075">
    <property type="entry name" value="AcylCo_DH/oxidase_C"/>
</dbReference>
<dbReference type="Gene3D" id="1.10.540.10">
    <property type="entry name" value="Acyl-CoA dehydrogenase/oxidase, N-terminal domain"/>
    <property type="match status" value="1"/>
</dbReference>
<evidence type="ECO:0000313" key="11">
    <source>
        <dbReference type="EMBL" id="AKA24414.1"/>
    </source>
</evidence>
<dbReference type="AlphaFoldDB" id="A0A0D5Y0B6"/>
<dbReference type="InterPro" id="IPR006091">
    <property type="entry name" value="Acyl-CoA_Oxase/DH_mid-dom"/>
</dbReference>
<feature type="domain" description="Acyl-CoA dehydrogenase/oxidase C-terminal" evidence="8">
    <location>
        <begin position="236"/>
        <end position="383"/>
    </location>
</feature>
<evidence type="ECO:0000256" key="6">
    <source>
        <dbReference type="ARBA" id="ARBA00023002"/>
    </source>
</evidence>
<dbReference type="Pfam" id="PF02770">
    <property type="entry name" value="Acyl-CoA_dh_M"/>
    <property type="match status" value="1"/>
</dbReference>
<gene>
    <name evidence="11" type="ORF">PCL1606_29630</name>
</gene>
<dbReference type="InterPro" id="IPR036250">
    <property type="entry name" value="AcylCo_DH-like_C"/>
</dbReference>
<dbReference type="Pfam" id="PF02771">
    <property type="entry name" value="Acyl-CoA_dh_N"/>
    <property type="match status" value="1"/>
</dbReference>
<evidence type="ECO:0000256" key="2">
    <source>
        <dbReference type="ARBA" id="ARBA00009347"/>
    </source>
</evidence>
<accession>A0A0D5Y0B6</accession>
<evidence type="ECO:0000256" key="4">
    <source>
        <dbReference type="ARBA" id="ARBA00022827"/>
    </source>
</evidence>
<organism evidence="11 12">
    <name type="scientific">Pseudomonas chlororaphis</name>
    <dbReference type="NCBI Taxonomy" id="587753"/>
    <lineage>
        <taxon>Bacteria</taxon>
        <taxon>Pseudomonadati</taxon>
        <taxon>Pseudomonadota</taxon>
        <taxon>Gammaproteobacteria</taxon>
        <taxon>Pseudomonadales</taxon>
        <taxon>Pseudomonadaceae</taxon>
        <taxon>Pseudomonas</taxon>
    </lineage>
</organism>